<organism evidence="2 4">
    <name type="scientific">Archangium gephyra</name>
    <dbReference type="NCBI Taxonomy" id="48"/>
    <lineage>
        <taxon>Bacteria</taxon>
        <taxon>Pseudomonadati</taxon>
        <taxon>Myxococcota</taxon>
        <taxon>Myxococcia</taxon>
        <taxon>Myxococcales</taxon>
        <taxon>Cystobacterineae</taxon>
        <taxon>Archangiaceae</taxon>
        <taxon>Archangium</taxon>
    </lineage>
</organism>
<keyword evidence="5" id="KW-1185">Reference proteome</keyword>
<evidence type="ECO:0000313" key="3">
    <source>
        <dbReference type="EMBL" id="REG27234.1"/>
    </source>
</evidence>
<evidence type="ECO:0000313" key="4">
    <source>
        <dbReference type="Proteomes" id="UP000035579"/>
    </source>
</evidence>
<evidence type="ECO:0000259" key="1">
    <source>
        <dbReference type="PROSITE" id="PS50042"/>
    </source>
</evidence>
<dbReference type="GO" id="GO:0016301">
    <property type="term" value="F:kinase activity"/>
    <property type="evidence" value="ECO:0007669"/>
    <property type="project" value="UniProtKB-KW"/>
</dbReference>
<dbReference type="PANTHER" id="PTHR23011:SF28">
    <property type="entry name" value="CYCLIC NUCLEOTIDE-BINDING DOMAIN CONTAINING PROTEIN"/>
    <property type="match status" value="1"/>
</dbReference>
<dbReference type="AlphaFoldDB" id="A0AAC8THC3"/>
<sequence>MSDPLHVRLEQLKALGPTSEALATGEALATELAHQGQPLRAIAVCRVLLQLEPAHTRTPQLLADLYAKPAASRPSAPTPGASALPRVPLFSELAREPFMSLLSVLEPRSFAPGQHLITEGETGRSSFVLVEGKVDVMRKMDGGELRKLSSLGEGEFFGEIALVSESPRLASVVAAQHVLALELHRTRMDRIAFKYASVGDTVGAFYRERLLANVLRSHPVFSALPPVQRESLAHIFELQTVEAGRVLIDQGQKGDALYLLLSGQCTPSFRRPDGQETAFPPLREGDVFGEISLLLGQPATATVRAHTPCHVLRLGREPFERYLSGQPGIRAALMRLGTERLLHISKLLAGGRVVHEGDSRV</sequence>
<dbReference type="Proteomes" id="UP000035579">
    <property type="component" value="Chromosome"/>
</dbReference>
<protein>
    <submittedName>
        <fullName evidence="2">PKA regulatory subunit-like protein</fullName>
    </submittedName>
    <submittedName>
        <fullName evidence="3">cAMP-dependent protein kinase regulator</fullName>
    </submittedName>
</protein>
<dbReference type="PANTHER" id="PTHR23011">
    <property type="entry name" value="CYCLIC NUCLEOTIDE-BINDING DOMAIN CONTAINING PROTEIN"/>
    <property type="match status" value="1"/>
</dbReference>
<dbReference type="PROSITE" id="PS50042">
    <property type="entry name" value="CNMP_BINDING_3"/>
    <property type="match status" value="2"/>
</dbReference>
<keyword evidence="3" id="KW-0808">Transferase</keyword>
<dbReference type="InterPro" id="IPR018488">
    <property type="entry name" value="cNMP-bd_CS"/>
</dbReference>
<accession>A0AAC8THC3</accession>
<dbReference type="InterPro" id="IPR018490">
    <property type="entry name" value="cNMP-bd_dom_sf"/>
</dbReference>
<dbReference type="Pfam" id="PF00027">
    <property type="entry name" value="cNMP_binding"/>
    <property type="match status" value="2"/>
</dbReference>
<dbReference type="EMBL" id="QUMU01000010">
    <property type="protein sequence ID" value="REG27234.1"/>
    <property type="molecule type" value="Genomic_DNA"/>
</dbReference>
<gene>
    <name evidence="2" type="ORF">AA314_07639</name>
    <name evidence="3" type="ORF">ATI61_110241</name>
</gene>
<dbReference type="Gene3D" id="2.60.120.10">
    <property type="entry name" value="Jelly Rolls"/>
    <property type="match status" value="2"/>
</dbReference>
<dbReference type="InterPro" id="IPR014710">
    <property type="entry name" value="RmlC-like_jellyroll"/>
</dbReference>
<dbReference type="Proteomes" id="UP000256345">
    <property type="component" value="Unassembled WGS sequence"/>
</dbReference>
<dbReference type="SMART" id="SM00100">
    <property type="entry name" value="cNMP"/>
    <property type="match status" value="2"/>
</dbReference>
<feature type="domain" description="Cyclic nucleotide-binding" evidence="1">
    <location>
        <begin position="89"/>
        <end position="191"/>
    </location>
</feature>
<evidence type="ECO:0000313" key="5">
    <source>
        <dbReference type="Proteomes" id="UP000256345"/>
    </source>
</evidence>
<dbReference type="PRINTS" id="PR00103">
    <property type="entry name" value="CAMPKINASE"/>
</dbReference>
<proteinExistence type="predicted"/>
<dbReference type="SUPFAM" id="SSF51206">
    <property type="entry name" value="cAMP-binding domain-like"/>
    <property type="match status" value="2"/>
</dbReference>
<dbReference type="InterPro" id="IPR000595">
    <property type="entry name" value="cNMP-bd_dom"/>
</dbReference>
<dbReference type="CDD" id="cd00038">
    <property type="entry name" value="CAP_ED"/>
    <property type="match status" value="2"/>
</dbReference>
<name>A0AAC8THC3_9BACT</name>
<feature type="domain" description="Cyclic nucleotide-binding" evidence="1">
    <location>
        <begin position="220"/>
        <end position="323"/>
    </location>
</feature>
<dbReference type="PROSITE" id="PS00888">
    <property type="entry name" value="CNMP_BINDING_1"/>
    <property type="match status" value="1"/>
</dbReference>
<evidence type="ECO:0000313" key="2">
    <source>
        <dbReference type="EMBL" id="AKJ06013.1"/>
    </source>
</evidence>
<keyword evidence="3" id="KW-0418">Kinase</keyword>
<reference evidence="2 4" key="1">
    <citation type="submission" date="2015-05" db="EMBL/GenBank/DDBJ databases">
        <title>Genome assembly of Archangium gephyra DSM 2261.</title>
        <authorList>
            <person name="Sharma G."/>
            <person name="Subramanian S."/>
        </authorList>
    </citation>
    <scope>NUCLEOTIDE SEQUENCE [LARGE SCALE GENOMIC DNA]</scope>
    <source>
        <strain evidence="2 4">DSM 2261</strain>
    </source>
</reference>
<dbReference type="RefSeq" id="WP_053067009.1">
    <property type="nucleotide sequence ID" value="NZ_CP011509.1"/>
</dbReference>
<dbReference type="KEGG" id="age:AA314_07639"/>
<dbReference type="EMBL" id="CP011509">
    <property type="protein sequence ID" value="AKJ06013.1"/>
    <property type="molecule type" value="Genomic_DNA"/>
</dbReference>
<reference evidence="3 5" key="2">
    <citation type="submission" date="2018-08" db="EMBL/GenBank/DDBJ databases">
        <title>Genomic Encyclopedia of Archaeal and Bacterial Type Strains, Phase II (KMG-II): from individual species to whole genera.</title>
        <authorList>
            <person name="Goeker M."/>
        </authorList>
    </citation>
    <scope>NUCLEOTIDE SEQUENCE [LARGE SCALE GENOMIC DNA]</scope>
    <source>
        <strain evidence="3 5">DSM 2261</strain>
    </source>
</reference>